<evidence type="ECO:0000256" key="2">
    <source>
        <dbReference type="ARBA" id="ARBA00010441"/>
    </source>
</evidence>
<dbReference type="Gene3D" id="1.20.120.1760">
    <property type="match status" value="1"/>
</dbReference>
<dbReference type="EMBL" id="CAMXCT020001779">
    <property type="protein sequence ID" value="CAL1146329.1"/>
    <property type="molecule type" value="Genomic_DNA"/>
</dbReference>
<evidence type="ECO:0000256" key="7">
    <source>
        <dbReference type="ARBA" id="ARBA00023098"/>
    </source>
</evidence>
<evidence type="ECO:0000313" key="14">
    <source>
        <dbReference type="EMBL" id="CAI3992954.1"/>
    </source>
</evidence>
<gene>
    <name evidence="14" type="ORF">C1SCF055_LOCUS19745</name>
</gene>
<dbReference type="NCBIfam" id="TIGR00560">
    <property type="entry name" value="pgsA"/>
    <property type="match status" value="1"/>
</dbReference>
<evidence type="ECO:0000256" key="5">
    <source>
        <dbReference type="ARBA" id="ARBA00022692"/>
    </source>
</evidence>
<protein>
    <recommendedName>
        <fullName evidence="13">Methyltransferase type 11 domain-containing protein</fullName>
    </recommendedName>
</protein>
<dbReference type="GO" id="GO:0008757">
    <property type="term" value="F:S-adenosylmethionine-dependent methyltransferase activity"/>
    <property type="evidence" value="ECO:0007669"/>
    <property type="project" value="InterPro"/>
</dbReference>
<reference evidence="15 16" key="2">
    <citation type="submission" date="2024-05" db="EMBL/GenBank/DDBJ databases">
        <authorList>
            <person name="Chen Y."/>
            <person name="Shah S."/>
            <person name="Dougan E. K."/>
            <person name="Thang M."/>
            <person name="Chan C."/>
        </authorList>
    </citation>
    <scope>NUCLEOTIDE SEQUENCE [LARGE SCALE GENOMIC DNA]</scope>
</reference>
<dbReference type="Gene3D" id="3.40.50.150">
    <property type="entry name" value="Vaccinia Virus protein VP39"/>
    <property type="match status" value="1"/>
</dbReference>
<comment type="similarity">
    <text evidence="2 11">Belongs to the CDP-alcohol phosphatidyltransferase class-I family.</text>
</comment>
<dbReference type="AlphaFoldDB" id="A0A9P1CIZ7"/>
<proteinExistence type="inferred from homology"/>
<evidence type="ECO:0000256" key="9">
    <source>
        <dbReference type="ARBA" id="ARBA00023209"/>
    </source>
</evidence>
<dbReference type="InterPro" id="IPR013216">
    <property type="entry name" value="Methyltransf_11"/>
</dbReference>
<keyword evidence="8 12" id="KW-0472">Membrane</keyword>
<dbReference type="PANTHER" id="PTHR14269:SF62">
    <property type="entry name" value="CDP-DIACYLGLYCEROL--GLYCEROL-3-PHOSPHATE 3-PHOSPHATIDYLTRANSFERASE 1, CHLOROPLASTIC"/>
    <property type="match status" value="1"/>
</dbReference>
<sequence length="506" mass="54583">MLRLRRLTGTLGQGKPWSHGRRASTLDPKAVAAFAALEHENWEKAVLAYDKGFGPLTRQCIPELLDAVHCKPGSRLLDVATGPGFVAEAAEKAGASVTAMDFSKNMLELAEKRLKADVKLVEADAAAMPFEASSFDAVVCSFGVLHLPVPEDFFAESLRILRPGGRLGFTVWAATPATEAMALVHEAVQLHGNPNVPLPEAPPFFRFADVSDTTTTLETAGFCAVECKQVPMTWDLLDPTEAFVTFRDGTGRTAALLAGQTEDQLKAIEEHITKGTEAKRPRVKKQGWEGSALQTFRANQLRPFSDGKTEEWRTIPNALTGLRLCAVPGIVAAWYWPNPALAAGLFGAAAITDWFDGYLARRWNQQTSLGALLDPLADKLLVSTTLVLLVEHAVSPQVTVPAALILARELGVSSLREWAQHHRPKEAGRVSVAWHGKAKAALQLVALQSFLVALAVQGEGGEDAEQESGQRKQALGTTLYTGSVVLLWLAAGLTVTSGLQYARAMR</sequence>
<dbReference type="GO" id="GO:0008444">
    <property type="term" value="F:CDP-diacylglycerol-glycerol-3-phosphate 3-phosphatidyltransferase activity"/>
    <property type="evidence" value="ECO:0007669"/>
    <property type="project" value="InterPro"/>
</dbReference>
<dbReference type="EMBL" id="CAMXCT030001779">
    <property type="protein sequence ID" value="CAL4780266.1"/>
    <property type="molecule type" value="Genomic_DNA"/>
</dbReference>
<evidence type="ECO:0000313" key="15">
    <source>
        <dbReference type="EMBL" id="CAL4780266.1"/>
    </source>
</evidence>
<keyword evidence="3" id="KW-0444">Lipid biosynthesis</keyword>
<dbReference type="Pfam" id="PF08241">
    <property type="entry name" value="Methyltransf_11"/>
    <property type="match status" value="1"/>
</dbReference>
<dbReference type="InterPro" id="IPR000462">
    <property type="entry name" value="CDP-OH_P_trans"/>
</dbReference>
<dbReference type="InterPro" id="IPR029063">
    <property type="entry name" value="SAM-dependent_MTases_sf"/>
</dbReference>
<dbReference type="SUPFAM" id="SSF53335">
    <property type="entry name" value="S-adenosyl-L-methionine-dependent methyltransferases"/>
    <property type="match status" value="1"/>
</dbReference>
<comment type="caution">
    <text evidence="14">The sequence shown here is derived from an EMBL/GenBank/DDBJ whole genome shotgun (WGS) entry which is preliminary data.</text>
</comment>
<keyword evidence="10" id="KW-1208">Phospholipid metabolism</keyword>
<reference evidence="14" key="1">
    <citation type="submission" date="2022-10" db="EMBL/GenBank/DDBJ databases">
        <authorList>
            <person name="Chen Y."/>
            <person name="Dougan E. K."/>
            <person name="Chan C."/>
            <person name="Rhodes N."/>
            <person name="Thang M."/>
        </authorList>
    </citation>
    <scope>NUCLEOTIDE SEQUENCE</scope>
</reference>
<dbReference type="GO" id="GO:0016020">
    <property type="term" value="C:membrane"/>
    <property type="evidence" value="ECO:0007669"/>
    <property type="project" value="UniProtKB-SubCell"/>
</dbReference>
<keyword evidence="16" id="KW-1185">Reference proteome</keyword>
<name>A0A9P1CIZ7_9DINO</name>
<dbReference type="PANTHER" id="PTHR14269">
    <property type="entry name" value="CDP-DIACYLGLYCEROL--GLYCEROL-3-PHOSPHATE 3-PHOSPHATIDYLTRANSFERASE-RELATED"/>
    <property type="match status" value="1"/>
</dbReference>
<keyword evidence="5 12" id="KW-0812">Transmembrane</keyword>
<evidence type="ECO:0000256" key="3">
    <source>
        <dbReference type="ARBA" id="ARBA00022516"/>
    </source>
</evidence>
<evidence type="ECO:0000259" key="13">
    <source>
        <dbReference type="Pfam" id="PF08241"/>
    </source>
</evidence>
<dbReference type="GO" id="GO:0046474">
    <property type="term" value="P:glycerophospholipid biosynthetic process"/>
    <property type="evidence" value="ECO:0007669"/>
    <property type="project" value="TreeGrafter"/>
</dbReference>
<evidence type="ECO:0000256" key="12">
    <source>
        <dbReference type="SAM" id="Phobius"/>
    </source>
</evidence>
<dbReference type="InterPro" id="IPR050324">
    <property type="entry name" value="CDP-alcohol_PTase-I"/>
</dbReference>
<dbReference type="InterPro" id="IPR048254">
    <property type="entry name" value="CDP_ALCOHOL_P_TRANSF_CS"/>
</dbReference>
<organism evidence="14">
    <name type="scientific">Cladocopium goreaui</name>
    <dbReference type="NCBI Taxonomy" id="2562237"/>
    <lineage>
        <taxon>Eukaryota</taxon>
        <taxon>Sar</taxon>
        <taxon>Alveolata</taxon>
        <taxon>Dinophyceae</taxon>
        <taxon>Suessiales</taxon>
        <taxon>Symbiodiniaceae</taxon>
        <taxon>Cladocopium</taxon>
    </lineage>
</organism>
<evidence type="ECO:0000256" key="11">
    <source>
        <dbReference type="RuleBase" id="RU003750"/>
    </source>
</evidence>
<keyword evidence="9" id="KW-0594">Phospholipid biosynthesis</keyword>
<keyword evidence="7" id="KW-0443">Lipid metabolism</keyword>
<keyword evidence="6 12" id="KW-1133">Transmembrane helix</keyword>
<dbReference type="CDD" id="cd02440">
    <property type="entry name" value="AdoMet_MTases"/>
    <property type="match status" value="1"/>
</dbReference>
<feature type="domain" description="Methyltransferase type 11" evidence="13">
    <location>
        <begin position="77"/>
        <end position="167"/>
    </location>
</feature>
<dbReference type="OrthoDB" id="3647at2759"/>
<dbReference type="InterPro" id="IPR004570">
    <property type="entry name" value="Phosphatidylglycerol_P_synth"/>
</dbReference>
<comment type="subcellular location">
    <subcellularLocation>
        <location evidence="1">Membrane</location>
        <topology evidence="1">Multi-pass membrane protein</topology>
    </subcellularLocation>
</comment>
<dbReference type="PROSITE" id="PS00379">
    <property type="entry name" value="CDP_ALCOHOL_P_TRANSF"/>
    <property type="match status" value="1"/>
</dbReference>
<dbReference type="Pfam" id="PF01066">
    <property type="entry name" value="CDP-OH_P_transf"/>
    <property type="match status" value="1"/>
</dbReference>
<dbReference type="InterPro" id="IPR043130">
    <property type="entry name" value="CDP-OH_PTrfase_TM_dom"/>
</dbReference>
<keyword evidence="4 11" id="KW-0808">Transferase</keyword>
<dbReference type="Proteomes" id="UP001152797">
    <property type="component" value="Unassembled WGS sequence"/>
</dbReference>
<evidence type="ECO:0000256" key="8">
    <source>
        <dbReference type="ARBA" id="ARBA00023136"/>
    </source>
</evidence>
<accession>A0A9P1CIZ7</accession>
<evidence type="ECO:0000256" key="1">
    <source>
        <dbReference type="ARBA" id="ARBA00004141"/>
    </source>
</evidence>
<dbReference type="EMBL" id="CAMXCT010001779">
    <property type="protein sequence ID" value="CAI3992954.1"/>
    <property type="molecule type" value="Genomic_DNA"/>
</dbReference>
<feature type="transmembrane region" description="Helical" evidence="12">
    <location>
        <begin position="479"/>
        <end position="502"/>
    </location>
</feature>
<evidence type="ECO:0000256" key="6">
    <source>
        <dbReference type="ARBA" id="ARBA00022989"/>
    </source>
</evidence>
<evidence type="ECO:0000256" key="10">
    <source>
        <dbReference type="ARBA" id="ARBA00023264"/>
    </source>
</evidence>
<evidence type="ECO:0000256" key="4">
    <source>
        <dbReference type="ARBA" id="ARBA00022679"/>
    </source>
</evidence>
<evidence type="ECO:0000313" key="16">
    <source>
        <dbReference type="Proteomes" id="UP001152797"/>
    </source>
</evidence>